<evidence type="ECO:0000313" key="2">
    <source>
        <dbReference type="Proteomes" id="UP000178109"/>
    </source>
</evidence>
<protein>
    <submittedName>
        <fullName evidence="1">Uncharacterized protein</fullName>
    </submittedName>
</protein>
<dbReference type="EMBL" id="MHKO01000017">
    <property type="protein sequence ID" value="OGY92686.1"/>
    <property type="molecule type" value="Genomic_DNA"/>
</dbReference>
<organism evidence="1 2">
    <name type="scientific">Candidatus Komeilibacteria bacterium RIFCSPLOWO2_02_FULL_48_11</name>
    <dbReference type="NCBI Taxonomy" id="1798553"/>
    <lineage>
        <taxon>Bacteria</taxon>
        <taxon>Candidatus Komeiliibacteriota</taxon>
    </lineage>
</organism>
<proteinExistence type="predicted"/>
<name>A0A1G2BUS9_9BACT</name>
<dbReference type="AlphaFoldDB" id="A0A1G2BUS9"/>
<evidence type="ECO:0000313" key="1">
    <source>
        <dbReference type="EMBL" id="OGY92686.1"/>
    </source>
</evidence>
<comment type="caution">
    <text evidence="1">The sequence shown here is derived from an EMBL/GenBank/DDBJ whole genome shotgun (WGS) entry which is preliminary data.</text>
</comment>
<accession>A0A1G2BUS9</accession>
<gene>
    <name evidence="1" type="ORF">A3H70_04995</name>
</gene>
<sequence>MELKTLYGGSVDIRTHQPAGEVGVVKGVAKDGAPKIRQYPYWVSDGGTLAKSYRTVRHGRADAITAPAGKIILQTSRGSAYDFAEYVVLDEVPNDGQIRPAPKNFGWVLGE</sequence>
<dbReference type="Proteomes" id="UP000178109">
    <property type="component" value="Unassembled WGS sequence"/>
</dbReference>
<reference evidence="1 2" key="1">
    <citation type="journal article" date="2016" name="Nat. Commun.">
        <title>Thousands of microbial genomes shed light on interconnected biogeochemical processes in an aquifer system.</title>
        <authorList>
            <person name="Anantharaman K."/>
            <person name="Brown C.T."/>
            <person name="Hug L.A."/>
            <person name="Sharon I."/>
            <person name="Castelle C.J."/>
            <person name="Probst A.J."/>
            <person name="Thomas B.C."/>
            <person name="Singh A."/>
            <person name="Wilkins M.J."/>
            <person name="Karaoz U."/>
            <person name="Brodie E.L."/>
            <person name="Williams K.H."/>
            <person name="Hubbard S.S."/>
            <person name="Banfield J.F."/>
        </authorList>
    </citation>
    <scope>NUCLEOTIDE SEQUENCE [LARGE SCALE GENOMIC DNA]</scope>
</reference>